<dbReference type="PANTHER" id="PTHR31909">
    <property type="entry name" value="CHROMOSOME 20 ORF85 FAMILY MEMBER"/>
    <property type="match status" value="1"/>
</dbReference>
<keyword evidence="1" id="KW-1185">Reference proteome</keyword>
<dbReference type="Proteomes" id="UP000050795">
    <property type="component" value="Unassembled WGS sequence"/>
</dbReference>
<evidence type="ECO:0000313" key="1">
    <source>
        <dbReference type="Proteomes" id="UP000050795"/>
    </source>
</evidence>
<dbReference type="WBParaSite" id="TREG1_14350.1">
    <property type="protein sequence ID" value="TREG1_14350.1"/>
    <property type="gene ID" value="TREG1_14350"/>
</dbReference>
<dbReference type="AlphaFoldDB" id="A0AA85JD72"/>
<protein>
    <submittedName>
        <fullName evidence="2">Uncharacterized protein</fullName>
    </submittedName>
</protein>
<accession>A0AA85JD72</accession>
<sequence>MEGKLDKIGLEVPLHNYVAQDKIWRDNCIKEARESRAWSKNWSFLTLTPEEILKNEMHDLVDSQRKPIEIPEHLKITEAVPISDYIKIEPSPTPIPLTTSKMIGWRSGLPQYQLDKYNVTRRPQGSLLKRFNWPLEAL</sequence>
<reference evidence="2" key="2">
    <citation type="submission" date="2023-11" db="UniProtKB">
        <authorList>
            <consortium name="WormBaseParasite"/>
        </authorList>
    </citation>
    <scope>IDENTIFICATION</scope>
</reference>
<dbReference type="InterPro" id="IPR020339">
    <property type="entry name" value="C20orf85-like"/>
</dbReference>
<dbReference type="Pfam" id="PF14945">
    <property type="entry name" value="LLC1"/>
    <property type="match status" value="1"/>
</dbReference>
<reference evidence="1" key="1">
    <citation type="submission" date="2022-06" db="EMBL/GenBank/DDBJ databases">
        <authorList>
            <person name="Berger JAMES D."/>
            <person name="Berger JAMES D."/>
        </authorList>
    </citation>
    <scope>NUCLEOTIDE SEQUENCE [LARGE SCALE GENOMIC DNA]</scope>
</reference>
<evidence type="ECO:0000313" key="2">
    <source>
        <dbReference type="WBParaSite" id="TREG1_14350.1"/>
    </source>
</evidence>
<name>A0AA85JD72_TRIRE</name>
<organism evidence="1 2">
    <name type="scientific">Trichobilharzia regenti</name>
    <name type="common">Nasal bird schistosome</name>
    <dbReference type="NCBI Taxonomy" id="157069"/>
    <lineage>
        <taxon>Eukaryota</taxon>
        <taxon>Metazoa</taxon>
        <taxon>Spiralia</taxon>
        <taxon>Lophotrochozoa</taxon>
        <taxon>Platyhelminthes</taxon>
        <taxon>Trematoda</taxon>
        <taxon>Digenea</taxon>
        <taxon>Strigeidida</taxon>
        <taxon>Schistosomatoidea</taxon>
        <taxon>Schistosomatidae</taxon>
        <taxon>Trichobilharzia</taxon>
    </lineage>
</organism>
<proteinExistence type="predicted"/>
<dbReference type="PANTHER" id="PTHR31909:SF3">
    <property type="entry name" value="SIMILAR TO PROTEIN C20ORF85 HOMOLOG"/>
    <property type="match status" value="1"/>
</dbReference>